<comment type="similarity">
    <text evidence="1">Belongs to the sigma-70 factor family. ECF subfamily.</text>
</comment>
<evidence type="ECO:0000313" key="9">
    <source>
        <dbReference type="Proteomes" id="UP000033740"/>
    </source>
</evidence>
<dbReference type="PATRIC" id="fig|582680.6.peg.2576"/>
<keyword evidence="9" id="KW-1185">Reference proteome</keyword>
<feature type="domain" description="RNA polymerase sigma-70 region 2" evidence="7">
    <location>
        <begin position="25"/>
        <end position="92"/>
    </location>
</feature>
<dbReference type="InterPro" id="IPR013325">
    <property type="entry name" value="RNA_pol_sigma_r2"/>
</dbReference>
<dbReference type="Gene3D" id="1.10.10.10">
    <property type="entry name" value="Winged helix-like DNA-binding domain superfamily/Winged helix DNA-binding domain"/>
    <property type="match status" value="1"/>
</dbReference>
<accession>A0A0F0LKD3</accession>
<gene>
    <name evidence="8" type="ORF">RS86_02512</name>
</gene>
<evidence type="ECO:0000256" key="6">
    <source>
        <dbReference type="SAM" id="MobiDB-lite"/>
    </source>
</evidence>
<dbReference type="GO" id="GO:0003677">
    <property type="term" value="F:DNA binding"/>
    <property type="evidence" value="ECO:0007669"/>
    <property type="project" value="UniProtKB-KW"/>
</dbReference>
<evidence type="ECO:0000256" key="1">
    <source>
        <dbReference type="ARBA" id="ARBA00010641"/>
    </source>
</evidence>
<dbReference type="GO" id="GO:0006352">
    <property type="term" value="P:DNA-templated transcription initiation"/>
    <property type="evidence" value="ECO:0007669"/>
    <property type="project" value="InterPro"/>
</dbReference>
<dbReference type="InterPro" id="IPR036388">
    <property type="entry name" value="WH-like_DNA-bd_sf"/>
</dbReference>
<keyword evidence="2" id="KW-0805">Transcription regulation</keyword>
<dbReference type="InterPro" id="IPR014284">
    <property type="entry name" value="RNA_pol_sigma-70_dom"/>
</dbReference>
<dbReference type="InterPro" id="IPR007627">
    <property type="entry name" value="RNA_pol_sigma70_r2"/>
</dbReference>
<dbReference type="PANTHER" id="PTHR43133:SF8">
    <property type="entry name" value="RNA POLYMERASE SIGMA FACTOR HI_1459-RELATED"/>
    <property type="match status" value="1"/>
</dbReference>
<name>A0A0F0LKD3_9MICO</name>
<comment type="caution">
    <text evidence="8">The sequence shown here is derived from an EMBL/GenBank/DDBJ whole genome shotgun (WGS) entry which is preliminary data.</text>
</comment>
<dbReference type="InterPro" id="IPR039425">
    <property type="entry name" value="RNA_pol_sigma-70-like"/>
</dbReference>
<evidence type="ECO:0000313" key="8">
    <source>
        <dbReference type="EMBL" id="KJL32730.1"/>
    </source>
</evidence>
<feature type="region of interest" description="Disordered" evidence="6">
    <location>
        <begin position="311"/>
        <end position="360"/>
    </location>
</feature>
<dbReference type="GO" id="GO:0016987">
    <property type="term" value="F:sigma factor activity"/>
    <property type="evidence" value="ECO:0007669"/>
    <property type="project" value="UniProtKB-KW"/>
</dbReference>
<dbReference type="NCBIfam" id="TIGR02937">
    <property type="entry name" value="sigma70-ECF"/>
    <property type="match status" value="1"/>
</dbReference>
<keyword evidence="4" id="KW-0238">DNA-binding</keyword>
<evidence type="ECO:0000259" key="7">
    <source>
        <dbReference type="Pfam" id="PF04542"/>
    </source>
</evidence>
<dbReference type="PANTHER" id="PTHR43133">
    <property type="entry name" value="RNA POLYMERASE ECF-TYPE SIGMA FACTO"/>
    <property type="match status" value="1"/>
</dbReference>
<proteinExistence type="inferred from homology"/>
<keyword evidence="3" id="KW-0731">Sigma factor</keyword>
<sequence length="445" mass="46534">MHDNRSDAQLLRAVRDGDGGAWELLWHRHYDSALRYARRLYWSRAEDLVSESFLAIYQQLRTRDNGPDSSFRAYLKTVIRNTSARWHADAGRMLDTEDIDQVDPRDGLRHVERESGSEDVLAAFGALPDRWQRVLWLSEVDQAGRPAIARELGIRPNAVSALQRRARAGMKYQWLVRQVPTGLRGDAAHVARLLPQHVAHPRNAALAAEVAAHLVTCMLCTDLLRGMHASVARAQGGALSAVLLGTVGAGVPVTASLSAGTAAAATTTAGAGVLAWLFAGGVTAATVGGLVATTLLTVTPAVAPPAEALRAPTATAPPSPSPGPSAAAEAARIEVPEPVAPAPGPPGEAAPDPAPVAPDLSAVIPDPVAAVIPDPAVQLPPDVVAGAIPDPVVQVPPDGVAELWSMTLPDASLPVVDPPPTSMQRVATSQIGVLGLSLELRVVLP</sequence>
<dbReference type="Pfam" id="PF04542">
    <property type="entry name" value="Sigma70_r2"/>
    <property type="match status" value="1"/>
</dbReference>
<reference evidence="8 9" key="1">
    <citation type="submission" date="2015-02" db="EMBL/GenBank/DDBJ databases">
        <title>Draft genome sequences of ten Microbacterium spp. with emphasis on heavy metal contaminated environments.</title>
        <authorList>
            <person name="Corretto E."/>
        </authorList>
    </citation>
    <scope>NUCLEOTIDE SEQUENCE [LARGE SCALE GENOMIC DNA]</scope>
    <source>
        <strain evidence="8 9">ARN176</strain>
    </source>
</reference>
<dbReference type="SUPFAM" id="SSF88946">
    <property type="entry name" value="Sigma2 domain of RNA polymerase sigma factors"/>
    <property type="match status" value="1"/>
</dbReference>
<dbReference type="RefSeq" id="WP_045272579.1">
    <property type="nucleotide sequence ID" value="NZ_JYIX01000036.1"/>
</dbReference>
<feature type="compositionally biased region" description="Pro residues" evidence="6">
    <location>
        <begin position="338"/>
        <end position="356"/>
    </location>
</feature>
<dbReference type="AlphaFoldDB" id="A0A0F0LKD3"/>
<dbReference type="STRING" id="582680.RS86_02512"/>
<evidence type="ECO:0000256" key="2">
    <source>
        <dbReference type="ARBA" id="ARBA00023015"/>
    </source>
</evidence>
<evidence type="ECO:0000256" key="3">
    <source>
        <dbReference type="ARBA" id="ARBA00023082"/>
    </source>
</evidence>
<dbReference type="EMBL" id="JYIX01000036">
    <property type="protein sequence ID" value="KJL32730.1"/>
    <property type="molecule type" value="Genomic_DNA"/>
</dbReference>
<evidence type="ECO:0000256" key="5">
    <source>
        <dbReference type="ARBA" id="ARBA00023163"/>
    </source>
</evidence>
<evidence type="ECO:0000256" key="4">
    <source>
        <dbReference type="ARBA" id="ARBA00023125"/>
    </source>
</evidence>
<keyword evidence="5" id="KW-0804">Transcription</keyword>
<dbReference type="Proteomes" id="UP000033740">
    <property type="component" value="Unassembled WGS sequence"/>
</dbReference>
<organism evidence="8 9">
    <name type="scientific">Microbacterium azadirachtae</name>
    <dbReference type="NCBI Taxonomy" id="582680"/>
    <lineage>
        <taxon>Bacteria</taxon>
        <taxon>Bacillati</taxon>
        <taxon>Actinomycetota</taxon>
        <taxon>Actinomycetes</taxon>
        <taxon>Micrococcales</taxon>
        <taxon>Microbacteriaceae</taxon>
        <taxon>Microbacterium</taxon>
    </lineage>
</organism>
<dbReference type="SUPFAM" id="SSF88659">
    <property type="entry name" value="Sigma3 and sigma4 domains of RNA polymerase sigma factors"/>
    <property type="match status" value="1"/>
</dbReference>
<protein>
    <submittedName>
        <fullName evidence="8">RNA polymerase sigma factor</fullName>
    </submittedName>
</protein>
<dbReference type="InterPro" id="IPR013324">
    <property type="entry name" value="RNA_pol_sigma_r3/r4-like"/>
</dbReference>
<dbReference type="Gene3D" id="1.10.1740.10">
    <property type="match status" value="1"/>
</dbReference>